<evidence type="ECO:0000313" key="3">
    <source>
        <dbReference type="Proteomes" id="UP001209878"/>
    </source>
</evidence>
<feature type="compositionally biased region" description="Acidic residues" evidence="1">
    <location>
        <begin position="11"/>
        <end position="21"/>
    </location>
</feature>
<name>A0AAD9ULZ4_RIDPI</name>
<organism evidence="2 3">
    <name type="scientific">Ridgeia piscesae</name>
    <name type="common">Tubeworm</name>
    <dbReference type="NCBI Taxonomy" id="27915"/>
    <lineage>
        <taxon>Eukaryota</taxon>
        <taxon>Metazoa</taxon>
        <taxon>Spiralia</taxon>
        <taxon>Lophotrochozoa</taxon>
        <taxon>Annelida</taxon>
        <taxon>Polychaeta</taxon>
        <taxon>Sedentaria</taxon>
        <taxon>Canalipalpata</taxon>
        <taxon>Sabellida</taxon>
        <taxon>Siboglinidae</taxon>
        <taxon>Ridgeia</taxon>
    </lineage>
</organism>
<feature type="region of interest" description="Disordered" evidence="1">
    <location>
        <begin position="1"/>
        <end position="25"/>
    </location>
</feature>
<sequence length="195" mass="21618">MLSSSSVSEGIGEDDELDDTFVDYPPTPVSTGCDVNPFGSAERLVILPERYCPGKVGKAGTQGGKERSLKEREDDLGVAIQWLRQEVLAMKEHDKSLMRSFIELRSNLHRLRMRPAATRWRLSSSSSSGSSVASFSGSSASLDDRYEARFEWSTIGSSLSDNEYLGEFRPRTVSLLTPRKTNITRCIRSSESKAD</sequence>
<protein>
    <submittedName>
        <fullName evidence="2">Uncharacterized protein</fullName>
    </submittedName>
</protein>
<dbReference type="Proteomes" id="UP001209878">
    <property type="component" value="Unassembled WGS sequence"/>
</dbReference>
<comment type="caution">
    <text evidence="2">The sequence shown here is derived from an EMBL/GenBank/DDBJ whole genome shotgun (WGS) entry which is preliminary data.</text>
</comment>
<keyword evidence="3" id="KW-1185">Reference proteome</keyword>
<accession>A0AAD9ULZ4</accession>
<reference evidence="2" key="1">
    <citation type="journal article" date="2023" name="Mol. Biol. Evol.">
        <title>Third-Generation Sequencing Reveals the Adaptive Role of the Epigenome in Three Deep-Sea Polychaetes.</title>
        <authorList>
            <person name="Perez M."/>
            <person name="Aroh O."/>
            <person name="Sun Y."/>
            <person name="Lan Y."/>
            <person name="Juniper S.K."/>
            <person name="Young C.R."/>
            <person name="Angers B."/>
            <person name="Qian P.Y."/>
        </authorList>
    </citation>
    <scope>NUCLEOTIDE SEQUENCE</scope>
    <source>
        <strain evidence="2">R07B-5</strain>
    </source>
</reference>
<evidence type="ECO:0000313" key="2">
    <source>
        <dbReference type="EMBL" id="KAK2194185.1"/>
    </source>
</evidence>
<dbReference type="AlphaFoldDB" id="A0AAD9ULZ4"/>
<gene>
    <name evidence="2" type="ORF">NP493_2g21000</name>
</gene>
<evidence type="ECO:0000256" key="1">
    <source>
        <dbReference type="SAM" id="MobiDB-lite"/>
    </source>
</evidence>
<dbReference type="EMBL" id="JAODUO010000002">
    <property type="protein sequence ID" value="KAK2194185.1"/>
    <property type="molecule type" value="Genomic_DNA"/>
</dbReference>
<proteinExistence type="predicted"/>